<dbReference type="GO" id="GO:0016887">
    <property type="term" value="F:ATP hydrolysis activity"/>
    <property type="evidence" value="ECO:0007669"/>
    <property type="project" value="InterPro"/>
</dbReference>
<dbReference type="InterPro" id="IPR017871">
    <property type="entry name" value="ABC_transporter-like_CS"/>
</dbReference>
<feature type="region of interest" description="Disordered" evidence="8">
    <location>
        <begin position="603"/>
        <end position="631"/>
    </location>
</feature>
<feature type="transmembrane region" description="Helical" evidence="9">
    <location>
        <begin position="267"/>
        <end position="289"/>
    </location>
</feature>
<dbReference type="PANTHER" id="PTHR43394">
    <property type="entry name" value="ATP-DEPENDENT PERMEASE MDL1, MITOCHONDRIAL"/>
    <property type="match status" value="1"/>
</dbReference>
<keyword evidence="2" id="KW-0813">Transport</keyword>
<dbReference type="Pfam" id="PF00005">
    <property type="entry name" value="ABC_tran"/>
    <property type="match status" value="1"/>
</dbReference>
<comment type="caution">
    <text evidence="12">The sequence shown here is derived from an EMBL/GenBank/DDBJ whole genome shotgun (WGS) entry which is preliminary data.</text>
</comment>
<feature type="domain" description="ABC transporter" evidence="10">
    <location>
        <begin position="360"/>
        <end position="594"/>
    </location>
</feature>
<accession>A0A4Q9RDM7</accession>
<feature type="transmembrane region" description="Helical" evidence="9">
    <location>
        <begin position="155"/>
        <end position="177"/>
    </location>
</feature>
<dbReference type="PANTHER" id="PTHR43394:SF1">
    <property type="entry name" value="ATP-BINDING CASSETTE SUB-FAMILY B MEMBER 10, MITOCHONDRIAL"/>
    <property type="match status" value="1"/>
</dbReference>
<keyword evidence="4" id="KW-0547">Nucleotide-binding</keyword>
<evidence type="ECO:0000256" key="6">
    <source>
        <dbReference type="ARBA" id="ARBA00022989"/>
    </source>
</evidence>
<dbReference type="Pfam" id="PF00664">
    <property type="entry name" value="ABC_membrane"/>
    <property type="match status" value="1"/>
</dbReference>
<evidence type="ECO:0000259" key="11">
    <source>
        <dbReference type="PROSITE" id="PS50929"/>
    </source>
</evidence>
<feature type="transmembrane region" description="Helical" evidence="9">
    <location>
        <begin position="37"/>
        <end position="56"/>
    </location>
</feature>
<dbReference type="SUPFAM" id="SSF90123">
    <property type="entry name" value="ABC transporter transmembrane region"/>
    <property type="match status" value="1"/>
</dbReference>
<evidence type="ECO:0000256" key="7">
    <source>
        <dbReference type="ARBA" id="ARBA00023136"/>
    </source>
</evidence>
<protein>
    <submittedName>
        <fullName evidence="12">ABC transporter ATP-binding protein</fullName>
    </submittedName>
</protein>
<dbReference type="InterPro" id="IPR011527">
    <property type="entry name" value="ABC1_TM_dom"/>
</dbReference>
<dbReference type="GO" id="GO:0005886">
    <property type="term" value="C:plasma membrane"/>
    <property type="evidence" value="ECO:0007669"/>
    <property type="project" value="UniProtKB-SubCell"/>
</dbReference>
<dbReference type="InterPro" id="IPR003593">
    <property type="entry name" value="AAA+_ATPase"/>
</dbReference>
<evidence type="ECO:0000256" key="2">
    <source>
        <dbReference type="ARBA" id="ARBA00022448"/>
    </source>
</evidence>
<comment type="subcellular location">
    <subcellularLocation>
        <location evidence="1">Cell membrane</location>
        <topology evidence="1">Multi-pass membrane protein</topology>
    </subcellularLocation>
</comment>
<dbReference type="Proteomes" id="UP000292639">
    <property type="component" value="Unassembled WGS sequence"/>
</dbReference>
<dbReference type="PROSITE" id="PS50893">
    <property type="entry name" value="ABC_TRANSPORTER_2"/>
    <property type="match status" value="1"/>
</dbReference>
<dbReference type="InterPro" id="IPR039421">
    <property type="entry name" value="Type_1_exporter"/>
</dbReference>
<evidence type="ECO:0000256" key="3">
    <source>
        <dbReference type="ARBA" id="ARBA00022692"/>
    </source>
</evidence>
<dbReference type="EMBL" id="QJUP01000004">
    <property type="protein sequence ID" value="TBU98602.1"/>
    <property type="molecule type" value="Genomic_DNA"/>
</dbReference>
<dbReference type="PROSITE" id="PS00211">
    <property type="entry name" value="ABC_TRANSPORTER_1"/>
    <property type="match status" value="1"/>
</dbReference>
<evidence type="ECO:0000256" key="4">
    <source>
        <dbReference type="ARBA" id="ARBA00022741"/>
    </source>
</evidence>
<keyword evidence="6 9" id="KW-1133">Transmembrane helix</keyword>
<dbReference type="FunFam" id="3.40.50.300:FF:000287">
    <property type="entry name" value="Multidrug ABC transporter ATP-binding protein"/>
    <property type="match status" value="1"/>
</dbReference>
<proteinExistence type="predicted"/>
<dbReference type="AlphaFoldDB" id="A0A4Q9RDM7"/>
<keyword evidence="3 9" id="KW-0812">Transmembrane</keyword>
<name>A0A4Q9RDM7_9GAMM</name>
<organism evidence="12 13">
    <name type="scientific">Stutzerimonas kirkiae</name>
    <dbReference type="NCBI Taxonomy" id="2211392"/>
    <lineage>
        <taxon>Bacteria</taxon>
        <taxon>Pseudomonadati</taxon>
        <taxon>Pseudomonadota</taxon>
        <taxon>Gammaproteobacteria</taxon>
        <taxon>Pseudomonadales</taxon>
        <taxon>Pseudomonadaceae</taxon>
        <taxon>Stutzerimonas</taxon>
    </lineage>
</organism>
<gene>
    <name evidence="12" type="ORF">DNJ96_05020</name>
</gene>
<evidence type="ECO:0000256" key="9">
    <source>
        <dbReference type="SAM" id="Phobius"/>
    </source>
</evidence>
<reference evidence="12 13" key="1">
    <citation type="submission" date="2018-06" db="EMBL/GenBank/DDBJ databases">
        <title>Three novel Pseudomonas species isolated from symptomatic oak.</title>
        <authorList>
            <person name="Bueno-Gonzalez V."/>
            <person name="Brady C."/>
        </authorList>
    </citation>
    <scope>NUCLEOTIDE SEQUENCE [LARGE SCALE GENOMIC DNA]</scope>
    <source>
        <strain evidence="12 13">P17C</strain>
    </source>
</reference>
<dbReference type="InterPro" id="IPR003439">
    <property type="entry name" value="ABC_transporter-like_ATP-bd"/>
</dbReference>
<evidence type="ECO:0000256" key="1">
    <source>
        <dbReference type="ARBA" id="ARBA00004651"/>
    </source>
</evidence>
<dbReference type="GO" id="GO:0005524">
    <property type="term" value="F:ATP binding"/>
    <property type="evidence" value="ECO:0007669"/>
    <property type="project" value="UniProtKB-KW"/>
</dbReference>
<dbReference type="GO" id="GO:0015421">
    <property type="term" value="F:ABC-type oligopeptide transporter activity"/>
    <property type="evidence" value="ECO:0007669"/>
    <property type="project" value="TreeGrafter"/>
</dbReference>
<keyword evidence="7 9" id="KW-0472">Membrane</keyword>
<evidence type="ECO:0000313" key="12">
    <source>
        <dbReference type="EMBL" id="TBU98602.1"/>
    </source>
</evidence>
<evidence type="ECO:0000259" key="10">
    <source>
        <dbReference type="PROSITE" id="PS50893"/>
    </source>
</evidence>
<keyword evidence="5 12" id="KW-0067">ATP-binding</keyword>
<sequence length="631" mass="69854">MTAPSPLPDTSVEATRIPRLPASPLRFTLQFARRFRWWYLLIASLQVLASICAVMLPYALGKVVGVIGAGVPGSELYGALALPLGLFLGLSLAEVVFSRSAGFCRVYVAPLQRTRVSAELFAYLQHHSQRYISSNFAGSLASRVSETAMGVNMTLWALIFDFLPVLVTMGMAVVLLATASGTLALFALLWSLAFVGASYLLARRCQPYSKAFAAARSETTGRIVDAIGNLSAIRLFARIGFERRFLQGFLDKEVKAARNAFYYNEKIVLFQFLAALVLKVGLLFFAVWLWRQDRIDVAGFVMSTSLSFVVIAEARNISRRFLDLFEYIGNIENGVRTIIRPHDIVDAEDARDIEIEHGSIELQNVGFAYEDGQQVFDDLDLKIPGGQRVGLVGYSGSGKSTLLGLIMRLHDPQQGRILIDGEDIRHFRQQSLHSQISLIPQDPSLFHRSLLDNIRYGDPEADREAVEAAARQAYAHDFIQQMQQQYDSLVGERGVKLSGGQRQRIAIARVIVKNAPILIMDEATSSLDSLTEKAIQDALEEVMRDKTVIVVAHRLSTVASLDRILFFDNGRIVEDGSPQELLARPGGAYRRLWEQQVNGMLPERQPTPVASQDEDSELGHQSGAHTSNALP</sequence>
<dbReference type="PROSITE" id="PS50929">
    <property type="entry name" value="ABC_TM1F"/>
    <property type="match status" value="1"/>
</dbReference>
<evidence type="ECO:0000256" key="5">
    <source>
        <dbReference type="ARBA" id="ARBA00022840"/>
    </source>
</evidence>
<dbReference type="InterPro" id="IPR027417">
    <property type="entry name" value="P-loop_NTPase"/>
</dbReference>
<dbReference type="InterPro" id="IPR036640">
    <property type="entry name" value="ABC1_TM_sf"/>
</dbReference>
<feature type="domain" description="ABC transmembrane type-1" evidence="11">
    <location>
        <begin position="40"/>
        <end position="326"/>
    </location>
</feature>
<keyword evidence="13" id="KW-1185">Reference proteome</keyword>
<dbReference type="RefSeq" id="WP_131183706.1">
    <property type="nucleotide sequence ID" value="NZ_QJUO01000006.1"/>
</dbReference>
<dbReference type="SUPFAM" id="SSF52540">
    <property type="entry name" value="P-loop containing nucleoside triphosphate hydrolases"/>
    <property type="match status" value="1"/>
</dbReference>
<evidence type="ECO:0000313" key="13">
    <source>
        <dbReference type="Proteomes" id="UP000292639"/>
    </source>
</evidence>
<dbReference type="Gene3D" id="3.40.50.300">
    <property type="entry name" value="P-loop containing nucleotide triphosphate hydrolases"/>
    <property type="match status" value="1"/>
</dbReference>
<feature type="transmembrane region" description="Helical" evidence="9">
    <location>
        <begin position="76"/>
        <end position="97"/>
    </location>
</feature>
<feature type="transmembrane region" description="Helical" evidence="9">
    <location>
        <begin position="183"/>
        <end position="202"/>
    </location>
</feature>
<dbReference type="SMART" id="SM00382">
    <property type="entry name" value="AAA"/>
    <property type="match status" value="1"/>
</dbReference>
<dbReference type="Gene3D" id="1.20.1560.10">
    <property type="entry name" value="ABC transporter type 1, transmembrane domain"/>
    <property type="match status" value="1"/>
</dbReference>
<evidence type="ECO:0000256" key="8">
    <source>
        <dbReference type="SAM" id="MobiDB-lite"/>
    </source>
</evidence>